<reference evidence="1" key="1">
    <citation type="submission" date="2021-04" db="EMBL/GenBank/DDBJ databases">
        <title>Genomic insights into ecological role and evolution of a novel Thermoplasmata order Candidatus Sysuiplasmatales.</title>
        <authorList>
            <person name="Yuan Y."/>
        </authorList>
    </citation>
    <scope>NUCLEOTIDE SEQUENCE</scope>
    <source>
        <strain evidence="2">TUT19-bin139</strain>
        <strain evidence="1">YP2-bin.285</strain>
    </source>
</reference>
<evidence type="ECO:0000313" key="1">
    <source>
        <dbReference type="EMBL" id="MBX8632486.1"/>
    </source>
</evidence>
<accession>A0A8J7YQJ3</accession>
<sequence length="151" mass="17442">MSFEISVVSNTPLTPLTDLDEVLSIFLSQIGYLPAGYTPRNDATDVENSIPFKIFRDYFLRRSDRAWLIEEISADLEATKATVYRHVNKLKGLDILEEVYVERDGQRKKGYRIRYGNISKAWNFTESNVQAAMDSYRKTVDHIQSIVEAER</sequence>
<dbReference type="InterPro" id="IPR036388">
    <property type="entry name" value="WH-like_DNA-bd_sf"/>
</dbReference>
<evidence type="ECO:0000313" key="3">
    <source>
        <dbReference type="Proteomes" id="UP000716004"/>
    </source>
</evidence>
<evidence type="ECO:0000313" key="2">
    <source>
        <dbReference type="EMBL" id="MBX8645074.1"/>
    </source>
</evidence>
<comment type="caution">
    <text evidence="1">The sequence shown here is derived from an EMBL/GenBank/DDBJ whole genome shotgun (WGS) entry which is preliminary data.</text>
</comment>
<organism evidence="1 3">
    <name type="scientific">Candidatus Sysuiplasma superficiale</name>
    <dbReference type="NCBI Taxonomy" id="2823368"/>
    <lineage>
        <taxon>Archaea</taxon>
        <taxon>Methanobacteriati</taxon>
        <taxon>Thermoplasmatota</taxon>
        <taxon>Thermoplasmata</taxon>
        <taxon>Candidatus Sysuiplasmatales</taxon>
        <taxon>Candidatus Sysuiplasmataceae</taxon>
        <taxon>Candidatus Sysuiplasma</taxon>
    </lineage>
</organism>
<dbReference type="InterPro" id="IPR036390">
    <property type="entry name" value="WH_DNA-bd_sf"/>
</dbReference>
<protein>
    <submittedName>
        <fullName evidence="2">Helix-turn-helix domain-containing protein</fullName>
    </submittedName>
    <submittedName>
        <fullName evidence="1">Helix-turn-helix transcriptional regulator</fullName>
    </submittedName>
</protein>
<dbReference type="AlphaFoldDB" id="A0A8J7YQJ3"/>
<dbReference type="Proteomes" id="UP000716004">
    <property type="component" value="Unassembled WGS sequence"/>
</dbReference>
<dbReference type="EMBL" id="JAGVSJ010000029">
    <property type="protein sequence ID" value="MBX8632486.1"/>
    <property type="molecule type" value="Genomic_DNA"/>
</dbReference>
<dbReference type="Proteomes" id="UP000750197">
    <property type="component" value="Unassembled WGS sequence"/>
</dbReference>
<proteinExistence type="predicted"/>
<name>A0A8J7YQJ3_9ARCH</name>
<dbReference type="EMBL" id="JAHEAC010000163">
    <property type="protein sequence ID" value="MBX8645074.1"/>
    <property type="molecule type" value="Genomic_DNA"/>
</dbReference>
<gene>
    <name evidence="1" type="ORF">J9259_08250</name>
    <name evidence="2" type="ORF">KIY12_10230</name>
</gene>
<dbReference type="Gene3D" id="1.10.10.10">
    <property type="entry name" value="Winged helix-like DNA-binding domain superfamily/Winged helix DNA-binding domain"/>
    <property type="match status" value="1"/>
</dbReference>
<dbReference type="SUPFAM" id="SSF46785">
    <property type="entry name" value="Winged helix' DNA-binding domain"/>
    <property type="match status" value="1"/>
</dbReference>